<dbReference type="InterPro" id="IPR001851">
    <property type="entry name" value="ABC_transp_permease"/>
</dbReference>
<dbReference type="Pfam" id="PF02653">
    <property type="entry name" value="BPD_transp_2"/>
    <property type="match status" value="1"/>
</dbReference>
<comment type="caution">
    <text evidence="10">The sequence shown here is derived from an EMBL/GenBank/DDBJ whole genome shotgun (WGS) entry which is preliminary data.</text>
</comment>
<gene>
    <name evidence="10" type="ORF">ENT52_06935</name>
</gene>
<dbReference type="GO" id="GO:0006865">
    <property type="term" value="P:amino acid transport"/>
    <property type="evidence" value="ECO:0007669"/>
    <property type="project" value="UniProtKB-KW"/>
</dbReference>
<organism evidence="10">
    <name type="scientific">Archaeoglobus fulgidus</name>
    <dbReference type="NCBI Taxonomy" id="2234"/>
    <lineage>
        <taxon>Archaea</taxon>
        <taxon>Methanobacteriati</taxon>
        <taxon>Methanobacteriota</taxon>
        <taxon>Archaeoglobi</taxon>
        <taxon>Archaeoglobales</taxon>
        <taxon>Archaeoglobaceae</taxon>
        <taxon>Archaeoglobus</taxon>
    </lineage>
</organism>
<dbReference type="PANTHER" id="PTHR11795:SF449">
    <property type="entry name" value="BRANCHED-CHAIN AMINO ACID TRANSPORT PERMEASE PROTEIN LIVH-RELATED"/>
    <property type="match status" value="1"/>
</dbReference>
<keyword evidence="3" id="KW-1003">Cell membrane</keyword>
<evidence type="ECO:0000256" key="6">
    <source>
        <dbReference type="ARBA" id="ARBA00022989"/>
    </source>
</evidence>
<keyword evidence="4 9" id="KW-0812">Transmembrane</keyword>
<dbReference type="EMBL" id="DSYZ01000128">
    <property type="protein sequence ID" value="HGT83442.1"/>
    <property type="molecule type" value="Genomic_DNA"/>
</dbReference>
<dbReference type="AlphaFoldDB" id="A0A7J3M331"/>
<evidence type="ECO:0000256" key="9">
    <source>
        <dbReference type="SAM" id="Phobius"/>
    </source>
</evidence>
<protein>
    <submittedName>
        <fullName evidence="10">Branched-chain amino acid ABC transporter permease</fullName>
    </submittedName>
</protein>
<keyword evidence="7 9" id="KW-0472">Membrane</keyword>
<feature type="transmembrane region" description="Helical" evidence="9">
    <location>
        <begin position="271"/>
        <end position="289"/>
    </location>
</feature>
<keyword evidence="6 9" id="KW-1133">Transmembrane helix</keyword>
<evidence type="ECO:0000256" key="5">
    <source>
        <dbReference type="ARBA" id="ARBA00022970"/>
    </source>
</evidence>
<dbReference type="CDD" id="cd06582">
    <property type="entry name" value="TM_PBP1_LivH_like"/>
    <property type="match status" value="1"/>
</dbReference>
<dbReference type="GO" id="GO:0022857">
    <property type="term" value="F:transmembrane transporter activity"/>
    <property type="evidence" value="ECO:0007669"/>
    <property type="project" value="InterPro"/>
</dbReference>
<feature type="transmembrane region" description="Helical" evidence="9">
    <location>
        <begin position="186"/>
        <end position="205"/>
    </location>
</feature>
<feature type="transmembrane region" description="Helical" evidence="9">
    <location>
        <begin position="130"/>
        <end position="155"/>
    </location>
</feature>
<evidence type="ECO:0000313" key="10">
    <source>
        <dbReference type="EMBL" id="HGT83442.1"/>
    </source>
</evidence>
<feature type="transmembrane region" description="Helical" evidence="9">
    <location>
        <begin position="58"/>
        <end position="78"/>
    </location>
</feature>
<comment type="subcellular location">
    <subcellularLocation>
        <location evidence="1">Cell membrane</location>
        <topology evidence="1">Multi-pass membrane protein</topology>
    </subcellularLocation>
</comment>
<evidence type="ECO:0000256" key="3">
    <source>
        <dbReference type="ARBA" id="ARBA00022475"/>
    </source>
</evidence>
<name>A0A7J3M331_ARCFL</name>
<evidence type="ECO:0000256" key="4">
    <source>
        <dbReference type="ARBA" id="ARBA00022692"/>
    </source>
</evidence>
<sequence length="298" mass="31762">MLLEGAIVYSNLLALLSLGLTLTYITTSVPNFAHGSIAVMGSYLALSLYYFLGIHPYFSLPIVFALCGILGIACYLVILKPLIERGASIVVLMIATLALDLILFGFIGMISDSIGTIAKKFIFTTYDFEIQGISGAFFVSSAVVLFTLASLWFLLFKTKFGIALRASMENPTLAETMGINVEKTRIFSWFISCALAGIAGALLPFKQEIVPLTGSLIIVSIFSASILGGIASIVGALVGGYLIGISESLVTYALSFVFGTEVLLYSKVVSLSALIIALLVAPNGIVEGLRKWSKSFST</sequence>
<evidence type="ECO:0000256" key="8">
    <source>
        <dbReference type="ARBA" id="ARBA00037998"/>
    </source>
</evidence>
<reference evidence="10" key="1">
    <citation type="journal article" date="2020" name="mSystems">
        <title>Genome- and Community-Level Interaction Insights into Carbon Utilization and Element Cycling Functions of Hydrothermarchaeota in Hydrothermal Sediment.</title>
        <authorList>
            <person name="Zhou Z."/>
            <person name="Liu Y."/>
            <person name="Xu W."/>
            <person name="Pan J."/>
            <person name="Luo Z.H."/>
            <person name="Li M."/>
        </authorList>
    </citation>
    <scope>NUCLEOTIDE SEQUENCE [LARGE SCALE GENOMIC DNA]</scope>
    <source>
        <strain evidence="10">SpSt-587</strain>
    </source>
</reference>
<dbReference type="PANTHER" id="PTHR11795">
    <property type="entry name" value="BRANCHED-CHAIN AMINO ACID TRANSPORT SYSTEM PERMEASE PROTEIN LIVH"/>
    <property type="match status" value="1"/>
</dbReference>
<comment type="similarity">
    <text evidence="8">Belongs to the binding-protein-dependent transport system permease family. LivHM subfamily.</text>
</comment>
<dbReference type="GO" id="GO:0005886">
    <property type="term" value="C:plasma membrane"/>
    <property type="evidence" value="ECO:0007669"/>
    <property type="project" value="UniProtKB-SubCell"/>
</dbReference>
<feature type="transmembrane region" description="Helical" evidence="9">
    <location>
        <begin position="217"/>
        <end position="242"/>
    </location>
</feature>
<feature type="transmembrane region" description="Helical" evidence="9">
    <location>
        <begin position="6"/>
        <end position="25"/>
    </location>
</feature>
<keyword evidence="2" id="KW-0813">Transport</keyword>
<feature type="transmembrane region" description="Helical" evidence="9">
    <location>
        <begin position="90"/>
        <end position="110"/>
    </location>
</feature>
<evidence type="ECO:0000256" key="1">
    <source>
        <dbReference type="ARBA" id="ARBA00004651"/>
    </source>
</evidence>
<evidence type="ECO:0000256" key="7">
    <source>
        <dbReference type="ARBA" id="ARBA00023136"/>
    </source>
</evidence>
<keyword evidence="5" id="KW-0029">Amino-acid transport</keyword>
<dbReference type="InterPro" id="IPR052157">
    <property type="entry name" value="BCAA_transport_permease"/>
</dbReference>
<proteinExistence type="inferred from homology"/>
<evidence type="ECO:0000256" key="2">
    <source>
        <dbReference type="ARBA" id="ARBA00022448"/>
    </source>
</evidence>
<accession>A0A7J3M331</accession>